<dbReference type="EMBL" id="AMRI01000017">
    <property type="protein sequence ID" value="EKE71478.1"/>
    <property type="molecule type" value="Genomic_DNA"/>
</dbReference>
<dbReference type="Gene3D" id="3.30.300.90">
    <property type="entry name" value="BolA-like"/>
    <property type="match status" value="1"/>
</dbReference>
<dbReference type="Pfam" id="PF01722">
    <property type="entry name" value="BolA"/>
    <property type="match status" value="1"/>
</dbReference>
<sequence length="86" mass="9571">MTNQELEQQLRDSLNLDEVIVRNDGSHYNIIAVGACFDGLRSVKRQQLVYGPLTDAIADGSVHAVSIKTFTPAEWARDKKLLMLGQ</sequence>
<comment type="similarity">
    <text evidence="1 2">Belongs to the BolA/IbaG family.</text>
</comment>
<dbReference type="PIRSF" id="PIRSF003113">
    <property type="entry name" value="BolA"/>
    <property type="match status" value="1"/>
</dbReference>
<dbReference type="STRING" id="745411.B3C1_12619"/>
<accession>K2J8E1</accession>
<proteinExistence type="inferred from homology"/>
<dbReference type="PATRIC" id="fig|745411.4.peg.2482"/>
<gene>
    <name evidence="3" type="ORF">B3C1_12619</name>
</gene>
<dbReference type="PANTHER" id="PTHR46229:SF4">
    <property type="entry name" value="ACID STRESS PROTEIN IBAG"/>
    <property type="match status" value="1"/>
</dbReference>
<name>K2J8E1_9GAMM</name>
<dbReference type="OrthoDB" id="9812890at2"/>
<evidence type="ECO:0000313" key="4">
    <source>
        <dbReference type="Proteomes" id="UP000006755"/>
    </source>
</evidence>
<comment type="caution">
    <text evidence="3">The sequence shown here is derived from an EMBL/GenBank/DDBJ whole genome shotgun (WGS) entry which is preliminary data.</text>
</comment>
<dbReference type="eggNOG" id="COG5007">
    <property type="taxonomic scope" value="Bacteria"/>
</dbReference>
<dbReference type="InterPro" id="IPR002634">
    <property type="entry name" value="BolA"/>
</dbReference>
<protein>
    <submittedName>
        <fullName evidence="3">BolA/YrbA family protein, transcriptional regulator</fullName>
    </submittedName>
</protein>
<evidence type="ECO:0000256" key="1">
    <source>
        <dbReference type="ARBA" id="ARBA00005578"/>
    </source>
</evidence>
<keyword evidence="4" id="KW-1185">Reference proteome</keyword>
<dbReference type="SUPFAM" id="SSF82657">
    <property type="entry name" value="BolA-like"/>
    <property type="match status" value="1"/>
</dbReference>
<evidence type="ECO:0000313" key="3">
    <source>
        <dbReference type="EMBL" id="EKE71478.1"/>
    </source>
</evidence>
<dbReference type="AlphaFoldDB" id="K2J8E1"/>
<dbReference type="InterPro" id="IPR036065">
    <property type="entry name" value="BolA-like_sf"/>
</dbReference>
<evidence type="ECO:0000256" key="2">
    <source>
        <dbReference type="RuleBase" id="RU003860"/>
    </source>
</evidence>
<dbReference type="PANTHER" id="PTHR46229">
    <property type="entry name" value="BOLA TRANSCRIPTION REGULATOR"/>
    <property type="match status" value="1"/>
</dbReference>
<reference evidence="3 4" key="1">
    <citation type="journal article" date="2012" name="J. Bacteriol.">
        <title>Genome Sequence of Gallaecimonas xiamenensis Type Strain 3-C-1.</title>
        <authorList>
            <person name="Lai Q."/>
            <person name="Wang L."/>
            <person name="Wang W."/>
            <person name="Shao Z."/>
        </authorList>
    </citation>
    <scope>NUCLEOTIDE SEQUENCE [LARGE SCALE GENOMIC DNA]</scope>
    <source>
        <strain evidence="3 4">3-C-1</strain>
    </source>
</reference>
<dbReference type="Proteomes" id="UP000006755">
    <property type="component" value="Unassembled WGS sequence"/>
</dbReference>
<dbReference type="InterPro" id="IPR050961">
    <property type="entry name" value="BolA/IbaG_stress_morph_reg"/>
</dbReference>
<dbReference type="RefSeq" id="WP_008485258.1">
    <property type="nucleotide sequence ID" value="NZ_AMRI01000017.1"/>
</dbReference>
<organism evidence="3 4">
    <name type="scientific">Gallaecimonas xiamenensis 3-C-1</name>
    <dbReference type="NCBI Taxonomy" id="745411"/>
    <lineage>
        <taxon>Bacteria</taxon>
        <taxon>Pseudomonadati</taxon>
        <taxon>Pseudomonadota</taxon>
        <taxon>Gammaproteobacteria</taxon>
        <taxon>Enterobacterales</taxon>
        <taxon>Gallaecimonadaceae</taxon>
        <taxon>Gallaecimonas</taxon>
    </lineage>
</organism>